<evidence type="ECO:0000313" key="1">
    <source>
        <dbReference type="EMBL" id="MFD0850878.1"/>
    </source>
</evidence>
<accession>A0ABW3CAV9</accession>
<gene>
    <name evidence="1" type="ORF">ACFQ07_01415</name>
</gene>
<dbReference type="EMBL" id="JBHTIR010000169">
    <property type="protein sequence ID" value="MFD0850878.1"/>
    <property type="molecule type" value="Genomic_DNA"/>
</dbReference>
<name>A0ABW3CAV9_9ACTN</name>
<keyword evidence="2" id="KW-1185">Reference proteome</keyword>
<comment type="caution">
    <text evidence="1">The sequence shown here is derived from an EMBL/GenBank/DDBJ whole genome shotgun (WGS) entry which is preliminary data.</text>
</comment>
<proteinExistence type="predicted"/>
<sequence length="244" mass="27524">MLLLELIQGQADEFTAVMGQVYEEWEFLAGAPPVLPEDSADGSQLLSRIEVDQSDGCYIRIGQFSCIEVIPAEWRRAAYRSFLPDEVPVLLDRWTRHIEEVRRGGHRPYLAAWHAYLMSRALNSGWERIYGSALSVCEQTNAWMRKPGVGEASERVLALPVPEVSAPPRWDEELPLIPFVDWAAYADAARVWDAAVRNRARGLGVPILTLDEFVAAQLEPEQLDYCFGWLGKAARGGYGLWLDY</sequence>
<organism evidence="1 2">
    <name type="scientific">Actinomadura adrarensis</name>
    <dbReference type="NCBI Taxonomy" id="1819600"/>
    <lineage>
        <taxon>Bacteria</taxon>
        <taxon>Bacillati</taxon>
        <taxon>Actinomycetota</taxon>
        <taxon>Actinomycetes</taxon>
        <taxon>Streptosporangiales</taxon>
        <taxon>Thermomonosporaceae</taxon>
        <taxon>Actinomadura</taxon>
    </lineage>
</organism>
<dbReference type="Proteomes" id="UP001597083">
    <property type="component" value="Unassembled WGS sequence"/>
</dbReference>
<reference evidence="2" key="1">
    <citation type="journal article" date="2019" name="Int. J. Syst. Evol. Microbiol.">
        <title>The Global Catalogue of Microorganisms (GCM) 10K type strain sequencing project: providing services to taxonomists for standard genome sequencing and annotation.</title>
        <authorList>
            <consortium name="The Broad Institute Genomics Platform"/>
            <consortium name="The Broad Institute Genome Sequencing Center for Infectious Disease"/>
            <person name="Wu L."/>
            <person name="Ma J."/>
        </authorList>
    </citation>
    <scope>NUCLEOTIDE SEQUENCE [LARGE SCALE GENOMIC DNA]</scope>
    <source>
        <strain evidence="2">JCM 31696</strain>
    </source>
</reference>
<evidence type="ECO:0000313" key="2">
    <source>
        <dbReference type="Proteomes" id="UP001597083"/>
    </source>
</evidence>
<protein>
    <submittedName>
        <fullName evidence="1">Uncharacterized protein</fullName>
    </submittedName>
</protein>